<dbReference type="SUPFAM" id="SSF56672">
    <property type="entry name" value="DNA/RNA polymerases"/>
    <property type="match status" value="1"/>
</dbReference>
<keyword evidence="2" id="KW-1185">Reference proteome</keyword>
<protein>
    <submittedName>
        <fullName evidence="1">Uncharacterized protein</fullName>
    </submittedName>
</protein>
<name>A0A6S7K5D2_PARCT</name>
<dbReference type="Pfam" id="PF00078">
    <property type="entry name" value="RVT_1"/>
    <property type="match status" value="1"/>
</dbReference>
<dbReference type="AlphaFoldDB" id="A0A6S7K5D2"/>
<sequence>MAANVIPLFKTKVDRESKLNYRPISLLDSLSKIIERVVFTRLYNFLLDIKFLNPLQSGYRPGDSTVNQLVYLVHKIHEAFEQGKDVRMVFIDISKAFDRVWHKGLLHKLQLIGVGDPLLSWFESYLSNRKQRVIID</sequence>
<comment type="caution">
    <text evidence="1">The sequence shown here is derived from an EMBL/GenBank/DDBJ whole genome shotgun (WGS) entry which is preliminary data.</text>
</comment>
<dbReference type="EMBL" id="CACRXK020023518">
    <property type="protein sequence ID" value="CAB4037834.1"/>
    <property type="molecule type" value="Genomic_DNA"/>
</dbReference>
<dbReference type="PANTHER" id="PTHR19446">
    <property type="entry name" value="REVERSE TRANSCRIPTASES"/>
    <property type="match status" value="1"/>
</dbReference>
<feature type="non-terminal residue" evidence="1">
    <location>
        <position position="136"/>
    </location>
</feature>
<dbReference type="Proteomes" id="UP001152795">
    <property type="component" value="Unassembled WGS sequence"/>
</dbReference>
<gene>
    <name evidence="1" type="ORF">PACLA_8A049815</name>
</gene>
<dbReference type="CDD" id="cd01650">
    <property type="entry name" value="RT_nLTR_like"/>
    <property type="match status" value="1"/>
</dbReference>
<reference evidence="1" key="1">
    <citation type="submission" date="2020-04" db="EMBL/GenBank/DDBJ databases">
        <authorList>
            <person name="Alioto T."/>
            <person name="Alioto T."/>
            <person name="Gomez Garrido J."/>
        </authorList>
    </citation>
    <scope>NUCLEOTIDE SEQUENCE</scope>
    <source>
        <strain evidence="1">A484AB</strain>
    </source>
</reference>
<dbReference type="InterPro" id="IPR043502">
    <property type="entry name" value="DNA/RNA_pol_sf"/>
</dbReference>
<evidence type="ECO:0000313" key="1">
    <source>
        <dbReference type="EMBL" id="CAB4037834.1"/>
    </source>
</evidence>
<dbReference type="InterPro" id="IPR000477">
    <property type="entry name" value="RT_dom"/>
</dbReference>
<dbReference type="PROSITE" id="PS50878">
    <property type="entry name" value="RT_POL"/>
    <property type="match status" value="1"/>
</dbReference>
<proteinExistence type="predicted"/>
<evidence type="ECO:0000313" key="2">
    <source>
        <dbReference type="Proteomes" id="UP001152795"/>
    </source>
</evidence>
<accession>A0A6S7K5D2</accession>
<organism evidence="1 2">
    <name type="scientific">Paramuricea clavata</name>
    <name type="common">Red gorgonian</name>
    <name type="synonym">Violescent sea-whip</name>
    <dbReference type="NCBI Taxonomy" id="317549"/>
    <lineage>
        <taxon>Eukaryota</taxon>
        <taxon>Metazoa</taxon>
        <taxon>Cnidaria</taxon>
        <taxon>Anthozoa</taxon>
        <taxon>Octocorallia</taxon>
        <taxon>Malacalcyonacea</taxon>
        <taxon>Plexauridae</taxon>
        <taxon>Paramuricea</taxon>
    </lineage>
</organism>
<dbReference type="OrthoDB" id="6243574at2759"/>